<dbReference type="EMBL" id="OL546175">
    <property type="protein sequence ID" value="WAU86924.1"/>
    <property type="molecule type" value="mRNA"/>
</dbReference>
<dbReference type="GO" id="GO:0102158">
    <property type="term" value="F:very-long-chain (3R)-3-hydroxyacyl-CoA dehydratase activity"/>
    <property type="evidence" value="ECO:0007669"/>
    <property type="project" value="UniProtKB-EC"/>
</dbReference>
<evidence type="ECO:0000313" key="15">
    <source>
        <dbReference type="EMBL" id="WAU86924.1"/>
    </source>
</evidence>
<dbReference type="Pfam" id="PF04387">
    <property type="entry name" value="PTPLA"/>
    <property type="match status" value="1"/>
</dbReference>
<comment type="similarity">
    <text evidence="3 13">Belongs to the very long-chain fatty acids dehydratase HACD family.</text>
</comment>
<evidence type="ECO:0000256" key="14">
    <source>
        <dbReference type="SAM" id="MobiDB-lite"/>
    </source>
</evidence>
<comment type="pathway">
    <text evidence="2 13">Lipid metabolism; fatty acid biosynthesis.</text>
</comment>
<evidence type="ECO:0000256" key="4">
    <source>
        <dbReference type="ARBA" id="ARBA00013122"/>
    </source>
</evidence>
<evidence type="ECO:0000256" key="6">
    <source>
        <dbReference type="ARBA" id="ARBA00022692"/>
    </source>
</evidence>
<dbReference type="EC" id="4.2.1.134" evidence="4 13"/>
<proteinExistence type="evidence at transcript level"/>
<evidence type="ECO:0000256" key="11">
    <source>
        <dbReference type="ARBA" id="ARBA00023160"/>
    </source>
</evidence>
<comment type="catalytic activity">
    <reaction evidence="13">
        <text>a very-long-chain (3R)-3-hydroxyacyl-CoA = a very-long-chain (2E)-enoyl-CoA + H2O</text>
        <dbReference type="Rhea" id="RHEA:45812"/>
        <dbReference type="ChEBI" id="CHEBI:15377"/>
        <dbReference type="ChEBI" id="CHEBI:83728"/>
        <dbReference type="ChEBI" id="CHEBI:85440"/>
        <dbReference type="EC" id="4.2.1.134"/>
    </reaction>
</comment>
<feature type="region of interest" description="Disordered" evidence="14">
    <location>
        <begin position="1"/>
        <end position="43"/>
    </location>
</feature>
<evidence type="ECO:0000256" key="13">
    <source>
        <dbReference type="RuleBase" id="RU363109"/>
    </source>
</evidence>
<evidence type="ECO:0000256" key="12">
    <source>
        <dbReference type="ARBA" id="ARBA00023239"/>
    </source>
</evidence>
<sequence length="302" mass="33255">MGSTEEPDKPVSFYDSSSSSSPNQPLLSKPPDDPPTESEPDPTQYLQISYNYGPRPFKDLPFVILFLLFVLCTFGFGLFSVFHRNTHYSDLSSFSYSFNSSSCVEDSLSELSPTTWGLSIGATCWGVGPSQAHLTASRGNFGIPVLWTLEYLQAFALSRILSSFVITKSVHGAYASAGELICLLQTVAFLEVVHAAIGIVPSGVVNTLMQWGGRSHFLLVVVRQIVEVQELPSVFVTFVAWSLTEVIRYPHYALNCTGNCPSWITYLRYTAFILLYPTGLVLGESSSSLLPFPRFKALPAYV</sequence>
<evidence type="ECO:0000256" key="3">
    <source>
        <dbReference type="ARBA" id="ARBA00007811"/>
    </source>
</evidence>
<organism evidence="15">
    <name type="scientific">Betula platyphylla</name>
    <name type="common">Asian white birch</name>
    <dbReference type="NCBI Taxonomy" id="78630"/>
    <lineage>
        <taxon>Eukaryota</taxon>
        <taxon>Viridiplantae</taxon>
        <taxon>Streptophyta</taxon>
        <taxon>Embryophyta</taxon>
        <taxon>Tracheophyta</taxon>
        <taxon>Spermatophyta</taxon>
        <taxon>Magnoliopsida</taxon>
        <taxon>eudicotyledons</taxon>
        <taxon>Gunneridae</taxon>
        <taxon>Pentapetalae</taxon>
        <taxon>rosids</taxon>
        <taxon>fabids</taxon>
        <taxon>Fagales</taxon>
        <taxon>Betulaceae</taxon>
        <taxon>Betula</taxon>
    </lineage>
</organism>
<comment type="function">
    <text evidence="13">Catalyzes the third of the four reactions of the long-chain fatty acids elongation cycle. This endoplasmic reticulum-bound enzymatic process, allows the addition of two carbons to the chain of long- and very long-chain fatty acids/VLCFAs per cycle. This enzyme catalyzes the dehydration of the 3-hydroxyacyl-CoA intermediate into trans-2,3-enoyl-CoA, within each cycle of fatty acid elongation. Thereby, it participates to the production of VLCFAs of different chain lengths that are involved in multiple biological processes as precursors of membrane lipids and lipid mediators.</text>
</comment>
<keyword evidence="6 13" id="KW-0812">Transmembrane</keyword>
<evidence type="ECO:0000256" key="2">
    <source>
        <dbReference type="ARBA" id="ARBA00005194"/>
    </source>
</evidence>
<keyword evidence="12 13" id="KW-0456">Lyase</keyword>
<evidence type="ECO:0000256" key="8">
    <source>
        <dbReference type="ARBA" id="ARBA00022989"/>
    </source>
</evidence>
<dbReference type="InterPro" id="IPR007482">
    <property type="entry name" value="Tyr_Pase-like_PTPLA"/>
</dbReference>
<feature type="transmembrane region" description="Helical" evidence="13">
    <location>
        <begin position="60"/>
        <end position="82"/>
    </location>
</feature>
<name>A0A9E9NQ65_BETPL</name>
<evidence type="ECO:0000256" key="9">
    <source>
        <dbReference type="ARBA" id="ARBA00023098"/>
    </source>
</evidence>
<keyword evidence="9 13" id="KW-0443">Lipid metabolism</keyword>
<dbReference type="GO" id="GO:0042761">
    <property type="term" value="P:very long-chain fatty acid biosynthetic process"/>
    <property type="evidence" value="ECO:0007669"/>
    <property type="project" value="TreeGrafter"/>
</dbReference>
<dbReference type="GO" id="GO:0030497">
    <property type="term" value="P:fatty acid elongation"/>
    <property type="evidence" value="ECO:0007669"/>
    <property type="project" value="TreeGrafter"/>
</dbReference>
<keyword evidence="7 13" id="KW-0276">Fatty acid metabolism</keyword>
<protein>
    <recommendedName>
        <fullName evidence="4 13">Very-long-chain (3R)-3-hydroxyacyl-CoA dehydratase</fullName>
        <ecNumber evidence="4 13">4.2.1.134</ecNumber>
    </recommendedName>
</protein>
<keyword evidence="11 13" id="KW-0275">Fatty acid biosynthesis</keyword>
<comment type="subcellular location">
    <subcellularLocation>
        <location evidence="13">Endoplasmic reticulum membrane</location>
        <topology evidence="13">Multi-pass membrane protein</topology>
    </subcellularLocation>
    <subcellularLocation>
        <location evidence="1">Membrane</location>
        <topology evidence="1">Multi-pass membrane protein</topology>
    </subcellularLocation>
</comment>
<evidence type="ECO:0000256" key="1">
    <source>
        <dbReference type="ARBA" id="ARBA00004141"/>
    </source>
</evidence>
<dbReference type="PANTHER" id="PTHR11035">
    <property type="entry name" value="VERY-LONG-CHAIN (3R)-3-HYDROXYACYL-COA DEHYDRATASE"/>
    <property type="match status" value="1"/>
</dbReference>
<keyword evidence="13" id="KW-0256">Endoplasmic reticulum</keyword>
<keyword evidence="8 13" id="KW-1133">Transmembrane helix</keyword>
<dbReference type="PANTHER" id="PTHR11035:SF35">
    <property type="entry name" value="VERY-LONG-CHAIN (3R)-3-HYDROXYACYL-COA DEHYDRATASE"/>
    <property type="match status" value="1"/>
</dbReference>
<reference evidence="15" key="1">
    <citation type="submission" date="2021-11" db="EMBL/GenBank/DDBJ databases">
        <authorList>
            <person name="Zhang Y."/>
            <person name="Ren M."/>
            <person name="Zhang X."/>
            <person name="Zhou X."/>
            <person name="Yang J."/>
        </authorList>
    </citation>
    <scope>NUCLEOTIDE SEQUENCE</scope>
</reference>
<evidence type="ECO:0000256" key="5">
    <source>
        <dbReference type="ARBA" id="ARBA00022516"/>
    </source>
</evidence>
<evidence type="ECO:0000256" key="7">
    <source>
        <dbReference type="ARBA" id="ARBA00022832"/>
    </source>
</evidence>
<dbReference type="AlphaFoldDB" id="A0A9E9NQ65"/>
<evidence type="ECO:0000256" key="10">
    <source>
        <dbReference type="ARBA" id="ARBA00023136"/>
    </source>
</evidence>
<comment type="caution">
    <text evidence="13">Lacks conserved residue(s) required for the propagation of feature annotation.</text>
</comment>
<keyword evidence="10 13" id="KW-0472">Membrane</keyword>
<dbReference type="GO" id="GO:0005789">
    <property type="term" value="C:endoplasmic reticulum membrane"/>
    <property type="evidence" value="ECO:0007669"/>
    <property type="project" value="UniProtKB-SubCell"/>
</dbReference>
<accession>A0A9E9NQ65</accession>
<keyword evidence="5 13" id="KW-0444">Lipid biosynthesis</keyword>
<dbReference type="GO" id="GO:0030148">
    <property type="term" value="P:sphingolipid biosynthetic process"/>
    <property type="evidence" value="ECO:0007669"/>
    <property type="project" value="TreeGrafter"/>
</dbReference>